<protein>
    <submittedName>
        <fullName evidence="5">HIT family protein</fullName>
    </submittedName>
</protein>
<dbReference type="PRINTS" id="PR00332">
    <property type="entry name" value="HISTRIAD"/>
</dbReference>
<feature type="short sequence motif" description="Histidine triad motif" evidence="2 3">
    <location>
        <begin position="100"/>
        <end position="104"/>
    </location>
</feature>
<feature type="domain" description="HIT" evidence="4">
    <location>
        <begin position="8"/>
        <end position="115"/>
    </location>
</feature>
<evidence type="ECO:0000256" key="3">
    <source>
        <dbReference type="PROSITE-ProRule" id="PRU00464"/>
    </source>
</evidence>
<proteinExistence type="predicted"/>
<dbReference type="InterPro" id="IPR011146">
    <property type="entry name" value="HIT-like"/>
</dbReference>
<sequence>MIDAEKIEICPFCRLDISDISFLENENFLVVYNIAPILPGHSLVIPKKHTLSLFELNQEELKDFMVLGQKAGRLLSKAFNVESFNWSIQERAPAGQSVPHLHMHVIPRKEGDLSAPGDWYPELEDKFYSNHIDSSERPKFNREQLKSIAKKLREIGQNL</sequence>
<dbReference type="KEGG" id="sfol:H3H32_18235"/>
<dbReference type="PANTHER" id="PTHR46243:SF1">
    <property type="entry name" value="BIS(5'-ADENOSYL)-TRIPHOSPHATASE"/>
    <property type="match status" value="1"/>
</dbReference>
<dbReference type="RefSeq" id="WP_182464081.1">
    <property type="nucleotide sequence ID" value="NZ_CP059732.1"/>
</dbReference>
<evidence type="ECO:0000256" key="2">
    <source>
        <dbReference type="PIRSR" id="PIRSR601310-3"/>
    </source>
</evidence>
<dbReference type="InterPro" id="IPR036265">
    <property type="entry name" value="HIT-like_sf"/>
</dbReference>
<dbReference type="SUPFAM" id="SSF54197">
    <property type="entry name" value="HIT-like"/>
    <property type="match status" value="1"/>
</dbReference>
<dbReference type="GO" id="GO:0003824">
    <property type="term" value="F:catalytic activity"/>
    <property type="evidence" value="ECO:0007669"/>
    <property type="project" value="InterPro"/>
</dbReference>
<dbReference type="InterPro" id="IPR051884">
    <property type="entry name" value="Bis(5'-adenosyl)-TPase_reg"/>
</dbReference>
<gene>
    <name evidence="5" type="ORF">H3H32_18235</name>
</gene>
<feature type="active site" description="Tele-AMP-histidine intermediate" evidence="1">
    <location>
        <position position="102"/>
    </location>
</feature>
<dbReference type="Pfam" id="PF01230">
    <property type="entry name" value="HIT"/>
    <property type="match status" value="1"/>
</dbReference>
<evidence type="ECO:0000259" key="4">
    <source>
        <dbReference type="PROSITE" id="PS51084"/>
    </source>
</evidence>
<dbReference type="InterPro" id="IPR019808">
    <property type="entry name" value="Histidine_triad_CS"/>
</dbReference>
<dbReference type="Gene3D" id="3.30.428.10">
    <property type="entry name" value="HIT-like"/>
    <property type="match status" value="1"/>
</dbReference>
<evidence type="ECO:0000313" key="6">
    <source>
        <dbReference type="Proteomes" id="UP000515369"/>
    </source>
</evidence>
<name>A0A7G5H6E3_9BACT</name>
<keyword evidence="6" id="KW-1185">Reference proteome</keyword>
<reference evidence="5 6" key="1">
    <citation type="submission" date="2020-07" db="EMBL/GenBank/DDBJ databases">
        <title>Spirosoma foliorum sp. nov., isolated from the leaves on the Nejang mountain Korea, Republic of.</title>
        <authorList>
            <person name="Ho H."/>
            <person name="Lee Y.-J."/>
            <person name="Nurcahyanto D.-A."/>
            <person name="Kim S.-G."/>
        </authorList>
    </citation>
    <scope>NUCLEOTIDE SEQUENCE [LARGE SCALE GENOMIC DNA]</scope>
    <source>
        <strain evidence="5 6">PL0136</strain>
    </source>
</reference>
<evidence type="ECO:0000256" key="1">
    <source>
        <dbReference type="PIRSR" id="PIRSR601310-1"/>
    </source>
</evidence>
<dbReference type="InterPro" id="IPR001310">
    <property type="entry name" value="Histidine_triad_HIT"/>
</dbReference>
<organism evidence="5 6">
    <name type="scientific">Spirosoma foliorum</name>
    <dbReference type="NCBI Taxonomy" id="2710596"/>
    <lineage>
        <taxon>Bacteria</taxon>
        <taxon>Pseudomonadati</taxon>
        <taxon>Bacteroidota</taxon>
        <taxon>Cytophagia</taxon>
        <taxon>Cytophagales</taxon>
        <taxon>Cytophagaceae</taxon>
        <taxon>Spirosoma</taxon>
    </lineage>
</organism>
<dbReference type="EMBL" id="CP059732">
    <property type="protein sequence ID" value="QMW06685.1"/>
    <property type="molecule type" value="Genomic_DNA"/>
</dbReference>
<dbReference type="PROSITE" id="PS00892">
    <property type="entry name" value="HIT_1"/>
    <property type="match status" value="1"/>
</dbReference>
<accession>A0A7G5H6E3</accession>
<dbReference type="AlphaFoldDB" id="A0A7G5H6E3"/>
<dbReference type="PANTHER" id="PTHR46243">
    <property type="entry name" value="BIS(5'-ADENOSYL)-TRIPHOSPHATASE"/>
    <property type="match status" value="1"/>
</dbReference>
<dbReference type="Proteomes" id="UP000515369">
    <property type="component" value="Chromosome"/>
</dbReference>
<dbReference type="PROSITE" id="PS51084">
    <property type="entry name" value="HIT_2"/>
    <property type="match status" value="1"/>
</dbReference>
<evidence type="ECO:0000313" key="5">
    <source>
        <dbReference type="EMBL" id="QMW06685.1"/>
    </source>
</evidence>